<evidence type="ECO:0000313" key="2">
    <source>
        <dbReference type="Proteomes" id="UP000641206"/>
    </source>
</evidence>
<sequence length="68" mass="7497">MENVSFFISASIPFPLNSFIISPHVTSGASLKINLWNATEVNINGYPALVVSFLLTVKIKVYPNERDA</sequence>
<keyword evidence="2" id="KW-1185">Reference proteome</keyword>
<gene>
    <name evidence="1" type="ORF">GCM10011346_31910</name>
</gene>
<name>A0ABQ2NXP5_9BACI</name>
<dbReference type="Proteomes" id="UP000641206">
    <property type="component" value="Unassembled WGS sequence"/>
</dbReference>
<dbReference type="EMBL" id="BMLW01000009">
    <property type="protein sequence ID" value="GGP13137.1"/>
    <property type="molecule type" value="Genomic_DNA"/>
</dbReference>
<accession>A0ABQ2NXP5</accession>
<comment type="caution">
    <text evidence="1">The sequence shown here is derived from an EMBL/GenBank/DDBJ whole genome shotgun (WGS) entry which is preliminary data.</text>
</comment>
<reference evidence="2" key="1">
    <citation type="journal article" date="2019" name="Int. J. Syst. Evol. Microbiol.">
        <title>The Global Catalogue of Microorganisms (GCM) 10K type strain sequencing project: providing services to taxonomists for standard genome sequencing and annotation.</title>
        <authorList>
            <consortium name="The Broad Institute Genomics Platform"/>
            <consortium name="The Broad Institute Genome Sequencing Center for Infectious Disease"/>
            <person name="Wu L."/>
            <person name="Ma J."/>
        </authorList>
    </citation>
    <scope>NUCLEOTIDE SEQUENCE [LARGE SCALE GENOMIC DNA]</scope>
    <source>
        <strain evidence="2">CGMCC 1.7693</strain>
    </source>
</reference>
<evidence type="ECO:0000313" key="1">
    <source>
        <dbReference type="EMBL" id="GGP13137.1"/>
    </source>
</evidence>
<organism evidence="1 2">
    <name type="scientific">Oceanobacillus neutriphilus</name>
    <dbReference type="NCBI Taxonomy" id="531815"/>
    <lineage>
        <taxon>Bacteria</taxon>
        <taxon>Bacillati</taxon>
        <taxon>Bacillota</taxon>
        <taxon>Bacilli</taxon>
        <taxon>Bacillales</taxon>
        <taxon>Bacillaceae</taxon>
        <taxon>Oceanobacillus</taxon>
    </lineage>
</organism>
<protein>
    <submittedName>
        <fullName evidence="1">Uncharacterized protein</fullName>
    </submittedName>
</protein>
<proteinExistence type="predicted"/>